<proteinExistence type="predicted"/>
<keyword evidence="2" id="KW-1185">Reference proteome</keyword>
<reference evidence="1 2" key="1">
    <citation type="submission" date="2014-04" db="EMBL/GenBank/DDBJ databases">
        <authorList>
            <consortium name="DOE Joint Genome Institute"/>
            <person name="Kuo A."/>
            <person name="Girlanda M."/>
            <person name="Perotto S."/>
            <person name="Kohler A."/>
            <person name="Nagy L.G."/>
            <person name="Floudas D."/>
            <person name="Copeland A."/>
            <person name="Barry K.W."/>
            <person name="Cichocki N."/>
            <person name="Veneault-Fourrey C."/>
            <person name="LaButti K."/>
            <person name="Lindquist E.A."/>
            <person name="Lipzen A."/>
            <person name="Lundell T."/>
            <person name="Morin E."/>
            <person name="Murat C."/>
            <person name="Sun H."/>
            <person name="Tunlid A."/>
            <person name="Henrissat B."/>
            <person name="Grigoriev I.V."/>
            <person name="Hibbett D.S."/>
            <person name="Martin F."/>
            <person name="Nordberg H.P."/>
            <person name="Cantor M.N."/>
            <person name="Hua S.X."/>
        </authorList>
    </citation>
    <scope>NUCLEOTIDE SEQUENCE [LARGE SCALE GENOMIC DNA]</scope>
    <source>
        <strain evidence="1 2">MUT 4182</strain>
    </source>
</reference>
<dbReference type="AlphaFoldDB" id="A0A0C3PZF7"/>
<evidence type="ECO:0000313" key="1">
    <source>
        <dbReference type="EMBL" id="KIO20880.1"/>
    </source>
</evidence>
<dbReference type="EMBL" id="KN823157">
    <property type="protein sequence ID" value="KIO20880.1"/>
    <property type="molecule type" value="Genomic_DNA"/>
</dbReference>
<dbReference type="OrthoDB" id="3057168at2759"/>
<reference evidence="2" key="2">
    <citation type="submission" date="2015-01" db="EMBL/GenBank/DDBJ databases">
        <title>Evolutionary Origins and Diversification of the Mycorrhizal Mutualists.</title>
        <authorList>
            <consortium name="DOE Joint Genome Institute"/>
            <consortium name="Mycorrhizal Genomics Consortium"/>
            <person name="Kohler A."/>
            <person name="Kuo A."/>
            <person name="Nagy L.G."/>
            <person name="Floudas D."/>
            <person name="Copeland A."/>
            <person name="Barry K.W."/>
            <person name="Cichocki N."/>
            <person name="Veneault-Fourrey C."/>
            <person name="LaButti K."/>
            <person name="Lindquist E.A."/>
            <person name="Lipzen A."/>
            <person name="Lundell T."/>
            <person name="Morin E."/>
            <person name="Murat C."/>
            <person name="Riley R."/>
            <person name="Ohm R."/>
            <person name="Sun H."/>
            <person name="Tunlid A."/>
            <person name="Henrissat B."/>
            <person name="Grigoriev I.V."/>
            <person name="Hibbett D.S."/>
            <person name="Martin F."/>
        </authorList>
    </citation>
    <scope>NUCLEOTIDE SEQUENCE [LARGE SCALE GENOMIC DNA]</scope>
    <source>
        <strain evidence="2">MUT 4182</strain>
    </source>
</reference>
<evidence type="ECO:0000313" key="2">
    <source>
        <dbReference type="Proteomes" id="UP000054248"/>
    </source>
</evidence>
<sequence length="61" mass="7373">MELHSFPPWQIRLTDIFYEPLSTQRFVSFLLDRRSDARLINEQDFRRALDQFAKVDMKVGK</sequence>
<protein>
    <submittedName>
        <fullName evidence="1">Uncharacterized protein</fullName>
    </submittedName>
</protein>
<accession>A0A0C3PZF7</accession>
<organism evidence="1 2">
    <name type="scientific">Tulasnella calospora MUT 4182</name>
    <dbReference type="NCBI Taxonomy" id="1051891"/>
    <lineage>
        <taxon>Eukaryota</taxon>
        <taxon>Fungi</taxon>
        <taxon>Dikarya</taxon>
        <taxon>Basidiomycota</taxon>
        <taxon>Agaricomycotina</taxon>
        <taxon>Agaricomycetes</taxon>
        <taxon>Cantharellales</taxon>
        <taxon>Tulasnellaceae</taxon>
        <taxon>Tulasnella</taxon>
    </lineage>
</organism>
<gene>
    <name evidence="1" type="ORF">M407DRAFT_29484</name>
</gene>
<dbReference type="Proteomes" id="UP000054248">
    <property type="component" value="Unassembled WGS sequence"/>
</dbReference>
<name>A0A0C3PZF7_9AGAM</name>
<dbReference type="HOGENOM" id="CLU_2924411_0_0_1"/>